<evidence type="ECO:0000313" key="3">
    <source>
        <dbReference type="EMBL" id="MCW1922377.1"/>
    </source>
</evidence>
<reference evidence="3 4" key="1">
    <citation type="submission" date="2022-10" db="EMBL/GenBank/DDBJ databases">
        <title>Luteolibacter arcticus strain CCTCC AB 2014275, whole genome shotgun sequencing project.</title>
        <authorList>
            <person name="Zhao G."/>
            <person name="Shen L."/>
        </authorList>
    </citation>
    <scope>NUCLEOTIDE SEQUENCE [LARGE SCALE GENOMIC DNA]</scope>
    <source>
        <strain evidence="3 4">CCTCC AB 2014275</strain>
    </source>
</reference>
<keyword evidence="1" id="KW-0472">Membrane</keyword>
<gene>
    <name evidence="3" type="ORF">OKA05_07415</name>
</gene>
<feature type="transmembrane region" description="Helical" evidence="1">
    <location>
        <begin position="174"/>
        <end position="198"/>
    </location>
</feature>
<proteinExistence type="predicted"/>
<accession>A0ABT3GFH8</accession>
<name>A0ABT3GFH8_9BACT</name>
<evidence type="ECO:0000256" key="1">
    <source>
        <dbReference type="SAM" id="Phobius"/>
    </source>
</evidence>
<evidence type="ECO:0000259" key="2">
    <source>
        <dbReference type="Pfam" id="PF12158"/>
    </source>
</evidence>
<dbReference type="Pfam" id="PF12158">
    <property type="entry name" value="DUF3592"/>
    <property type="match status" value="1"/>
</dbReference>
<dbReference type="Proteomes" id="UP001320876">
    <property type="component" value="Unassembled WGS sequence"/>
</dbReference>
<comment type="caution">
    <text evidence="3">The sequence shown here is derived from an EMBL/GenBank/DDBJ whole genome shotgun (WGS) entry which is preliminary data.</text>
</comment>
<protein>
    <submittedName>
        <fullName evidence="3">DUF3592 domain-containing protein</fullName>
    </submittedName>
</protein>
<feature type="domain" description="DUF3592" evidence="2">
    <location>
        <begin position="209"/>
        <end position="294"/>
    </location>
</feature>
<organism evidence="3 4">
    <name type="scientific">Luteolibacter arcticus</name>
    <dbReference type="NCBI Taxonomy" id="1581411"/>
    <lineage>
        <taxon>Bacteria</taxon>
        <taxon>Pseudomonadati</taxon>
        <taxon>Verrucomicrobiota</taxon>
        <taxon>Verrucomicrobiia</taxon>
        <taxon>Verrucomicrobiales</taxon>
        <taxon>Verrucomicrobiaceae</taxon>
        <taxon>Luteolibacter</taxon>
    </lineage>
</organism>
<keyword evidence="4" id="KW-1185">Reference proteome</keyword>
<sequence>MKKAGHLFCILLVGGGIIAAIKTAVALANLWHDSAVGWTKVPCVIREFEVETNFNHRKSFRVKTAYDYHAGGAVQSGRQAWPGQPATDDYEDISNCVAALTEKSPRPPSDLRNFETECLVDPEDPTRAVLIANREAVAFGFGLTAAVLLWIGAFLFFYRRQRVSRKARLKRDPILLALFLFFAVSGVAASVFTGWGLMERWRMRCWIEVPATVVNSQLQQSQNRKRGRDPGVRASILYRYEIDGREYLSNRTTVLGAYSGSKRSGERVRSHPPGTAITVFIDPDKPWRAVVDRNLGSSGFFLLFPLPFLALGGFGVARFSWPERTRGRR</sequence>
<evidence type="ECO:0000313" key="4">
    <source>
        <dbReference type="Proteomes" id="UP001320876"/>
    </source>
</evidence>
<keyword evidence="1" id="KW-0812">Transmembrane</keyword>
<feature type="transmembrane region" description="Helical" evidence="1">
    <location>
        <begin position="136"/>
        <end position="158"/>
    </location>
</feature>
<dbReference type="RefSeq" id="WP_264486486.1">
    <property type="nucleotide sequence ID" value="NZ_JAPDDT010000002.1"/>
</dbReference>
<keyword evidence="1" id="KW-1133">Transmembrane helix</keyword>
<feature type="transmembrane region" description="Helical" evidence="1">
    <location>
        <begin position="300"/>
        <end position="321"/>
    </location>
</feature>
<dbReference type="InterPro" id="IPR021994">
    <property type="entry name" value="DUF3592"/>
</dbReference>
<dbReference type="EMBL" id="JAPDDT010000002">
    <property type="protein sequence ID" value="MCW1922377.1"/>
    <property type="molecule type" value="Genomic_DNA"/>
</dbReference>